<evidence type="ECO:0000313" key="2">
    <source>
        <dbReference type="EMBL" id="KAK1438831.1"/>
    </source>
</evidence>
<keyword evidence="1" id="KW-1133">Transmembrane helix</keyword>
<organism evidence="2 3">
    <name type="scientific">Tagetes erecta</name>
    <name type="common">African marigold</name>
    <dbReference type="NCBI Taxonomy" id="13708"/>
    <lineage>
        <taxon>Eukaryota</taxon>
        <taxon>Viridiplantae</taxon>
        <taxon>Streptophyta</taxon>
        <taxon>Embryophyta</taxon>
        <taxon>Tracheophyta</taxon>
        <taxon>Spermatophyta</taxon>
        <taxon>Magnoliopsida</taxon>
        <taxon>eudicotyledons</taxon>
        <taxon>Gunneridae</taxon>
        <taxon>Pentapetalae</taxon>
        <taxon>asterids</taxon>
        <taxon>campanulids</taxon>
        <taxon>Asterales</taxon>
        <taxon>Asteraceae</taxon>
        <taxon>Asteroideae</taxon>
        <taxon>Heliantheae alliance</taxon>
        <taxon>Tageteae</taxon>
        <taxon>Tagetes</taxon>
    </lineage>
</organism>
<proteinExistence type="predicted"/>
<comment type="caution">
    <text evidence="2">The sequence shown here is derived from an EMBL/GenBank/DDBJ whole genome shotgun (WGS) entry which is preliminary data.</text>
</comment>
<dbReference type="Proteomes" id="UP001229421">
    <property type="component" value="Unassembled WGS sequence"/>
</dbReference>
<gene>
    <name evidence="2" type="ORF">QVD17_04642</name>
</gene>
<protein>
    <submittedName>
        <fullName evidence="2">Uncharacterized protein</fullName>
    </submittedName>
</protein>
<dbReference type="AlphaFoldDB" id="A0AAD8LGP2"/>
<keyword evidence="1" id="KW-0472">Membrane</keyword>
<sequence length="105" mass="12045">MGVLTFLTTSISISTSELSNPTLLVSLHYFDLQSKPSICFSFLDLKLRIRFWRSVFCVFGCLFVNLMLVMVLNRCNLCSFYECISDLYCTLTFTVCFCDLSVCEL</sequence>
<dbReference type="EMBL" id="JAUHHV010000001">
    <property type="protein sequence ID" value="KAK1438831.1"/>
    <property type="molecule type" value="Genomic_DNA"/>
</dbReference>
<keyword evidence="3" id="KW-1185">Reference proteome</keyword>
<evidence type="ECO:0000256" key="1">
    <source>
        <dbReference type="SAM" id="Phobius"/>
    </source>
</evidence>
<reference evidence="2" key="1">
    <citation type="journal article" date="2023" name="bioRxiv">
        <title>Improved chromosome-level genome assembly for marigold (Tagetes erecta).</title>
        <authorList>
            <person name="Jiang F."/>
            <person name="Yuan L."/>
            <person name="Wang S."/>
            <person name="Wang H."/>
            <person name="Xu D."/>
            <person name="Wang A."/>
            <person name="Fan W."/>
        </authorList>
    </citation>
    <scope>NUCLEOTIDE SEQUENCE</scope>
    <source>
        <strain evidence="2">WSJ</strain>
        <tissue evidence="2">Leaf</tissue>
    </source>
</reference>
<name>A0AAD8LGP2_TARER</name>
<keyword evidence="1" id="KW-0812">Transmembrane</keyword>
<feature type="transmembrane region" description="Helical" evidence="1">
    <location>
        <begin position="51"/>
        <end position="72"/>
    </location>
</feature>
<evidence type="ECO:0000313" key="3">
    <source>
        <dbReference type="Proteomes" id="UP001229421"/>
    </source>
</evidence>
<accession>A0AAD8LGP2</accession>